<proteinExistence type="predicted"/>
<comment type="caution">
    <text evidence="2">The sequence shown here is derived from an EMBL/GenBank/DDBJ whole genome shotgun (WGS) entry which is preliminary data.</text>
</comment>
<accession>A0ABP0QQW5</accession>
<sequence length="331" mass="36098">MSSSACLLLVENGEEPELKEEGLPDSTAQDYILTRYRWLLIGVLSLCTLALGGFLMRPIRPIDLDQAEVISLATQVKGMTLLQFNPHWECFSPVNLQSCGNQAFGVISGLLQRHQVDFANIVELPTSYQPPKGWAMSCRPGGGGDTTCLIWKADTWEVIGPGTECWFGRGRACAVMTFQHLGTDLKVTVAGAHFPHGAETGWYSEFLGVLHFNLDKSRNVTDKVVVLADSNAGIHQKSDISLQAGMGTLRPHVKAPTVFYKYRTCCNNVGYRGFFDRILANFGSSLALIEDGPYQGQSGGYTMTPAFARISLPSGAAAGEFHHPVLARLNL</sequence>
<evidence type="ECO:0000256" key="1">
    <source>
        <dbReference type="SAM" id="Phobius"/>
    </source>
</evidence>
<gene>
    <name evidence="2" type="ORF">SCF082_LOCUS42226</name>
</gene>
<keyword evidence="1" id="KW-0472">Membrane</keyword>
<protein>
    <submittedName>
        <fullName evidence="2">Ribonucleoside-diphosphate reductase</fullName>
    </submittedName>
</protein>
<dbReference type="Proteomes" id="UP001642464">
    <property type="component" value="Unassembled WGS sequence"/>
</dbReference>
<dbReference type="EMBL" id="CAXAMM010039851">
    <property type="protein sequence ID" value="CAK9089496.1"/>
    <property type="molecule type" value="Genomic_DNA"/>
</dbReference>
<name>A0ABP0QQW5_9DINO</name>
<reference evidence="2 3" key="1">
    <citation type="submission" date="2024-02" db="EMBL/GenBank/DDBJ databases">
        <authorList>
            <person name="Chen Y."/>
            <person name="Shah S."/>
            <person name="Dougan E. K."/>
            <person name="Thang M."/>
            <person name="Chan C."/>
        </authorList>
    </citation>
    <scope>NUCLEOTIDE SEQUENCE [LARGE SCALE GENOMIC DNA]</scope>
</reference>
<evidence type="ECO:0000313" key="3">
    <source>
        <dbReference type="Proteomes" id="UP001642464"/>
    </source>
</evidence>
<dbReference type="SUPFAM" id="SSF56219">
    <property type="entry name" value="DNase I-like"/>
    <property type="match status" value="1"/>
</dbReference>
<evidence type="ECO:0000313" key="2">
    <source>
        <dbReference type="EMBL" id="CAK9089496.1"/>
    </source>
</evidence>
<dbReference type="InterPro" id="IPR036691">
    <property type="entry name" value="Endo/exonu/phosph_ase_sf"/>
</dbReference>
<feature type="transmembrane region" description="Helical" evidence="1">
    <location>
        <begin position="37"/>
        <end position="56"/>
    </location>
</feature>
<keyword evidence="3" id="KW-1185">Reference proteome</keyword>
<keyword evidence="1" id="KW-1133">Transmembrane helix</keyword>
<keyword evidence="1" id="KW-0812">Transmembrane</keyword>
<organism evidence="2 3">
    <name type="scientific">Durusdinium trenchii</name>
    <dbReference type="NCBI Taxonomy" id="1381693"/>
    <lineage>
        <taxon>Eukaryota</taxon>
        <taxon>Sar</taxon>
        <taxon>Alveolata</taxon>
        <taxon>Dinophyceae</taxon>
        <taxon>Suessiales</taxon>
        <taxon>Symbiodiniaceae</taxon>
        <taxon>Durusdinium</taxon>
    </lineage>
</organism>